<feature type="binding site" evidence="10">
    <location>
        <position position="165"/>
    </location>
    <ligand>
        <name>substrate</name>
    </ligand>
</feature>
<feature type="binding site" evidence="10">
    <location>
        <position position="118"/>
    </location>
    <ligand>
        <name>Mn(2+)</name>
        <dbReference type="ChEBI" id="CHEBI:29035"/>
        <label>2</label>
    </ligand>
</feature>
<feature type="binding site" evidence="10">
    <location>
        <position position="126"/>
    </location>
    <ligand>
        <name>substrate</name>
    </ligand>
</feature>
<evidence type="ECO:0000259" key="11">
    <source>
        <dbReference type="Pfam" id="PF00149"/>
    </source>
</evidence>
<name>A0ABN5AXK3_9GAMM</name>
<evidence type="ECO:0000313" key="12">
    <source>
        <dbReference type="EMBL" id="ASG68414.1"/>
    </source>
</evidence>
<gene>
    <name evidence="10" type="primary">lpxH</name>
    <name evidence="12" type="ORF">CDV26_08430</name>
</gene>
<dbReference type="HAMAP" id="MF_00575">
    <property type="entry name" value="LpxH"/>
    <property type="match status" value="1"/>
</dbReference>
<comment type="function">
    <text evidence="10">Hydrolyzes the pyrophosphate bond of UDP-2,3-diacylglucosamine to yield 2,3-diacylglucosamine 1-phosphate (lipid X) and UMP by catalyzing the attack of water at the alpha-P atom. Involved in the biosynthesis of lipid A, a phosphorylated glycolipid that anchors the lipopolysaccharide to the outer membrane of the cell.</text>
</comment>
<keyword evidence="9 10" id="KW-0464">Manganese</keyword>
<keyword evidence="4 10" id="KW-0441">Lipid A biosynthesis</keyword>
<keyword evidence="7 10" id="KW-0443">Lipid metabolism</keyword>
<feature type="binding site" evidence="10">
    <location>
        <position position="14"/>
    </location>
    <ligand>
        <name>Mn(2+)</name>
        <dbReference type="ChEBI" id="CHEBI:29035"/>
        <label>1</label>
    </ligand>
</feature>
<dbReference type="Pfam" id="PF00149">
    <property type="entry name" value="Metallophos"/>
    <property type="match status" value="1"/>
</dbReference>
<feature type="binding site" evidence="10">
    <location>
        <position position="196"/>
    </location>
    <ligand>
        <name>substrate</name>
    </ligand>
</feature>
<dbReference type="NCBIfam" id="TIGR01854">
    <property type="entry name" value="lipid_A_lpxH"/>
    <property type="match status" value="1"/>
</dbReference>
<keyword evidence="8 10" id="KW-0472">Membrane</keyword>
<organism evidence="12 13">
    <name type="scientific">Francisella halioticida</name>
    <dbReference type="NCBI Taxonomy" id="549298"/>
    <lineage>
        <taxon>Bacteria</taxon>
        <taxon>Pseudomonadati</taxon>
        <taxon>Pseudomonadota</taxon>
        <taxon>Gammaproteobacteria</taxon>
        <taxon>Thiotrichales</taxon>
        <taxon>Francisellaceae</taxon>
        <taxon>Francisella</taxon>
    </lineage>
</organism>
<dbReference type="CDD" id="cd07398">
    <property type="entry name" value="MPP_YbbF-LpxH"/>
    <property type="match status" value="1"/>
</dbReference>
<comment type="subcellular location">
    <subcellularLocation>
        <location evidence="10">Cell inner membrane</location>
        <topology evidence="10">Peripheral membrane protein</topology>
        <orientation evidence="10">Cytoplasmic side</orientation>
    </subcellularLocation>
</comment>
<dbReference type="SUPFAM" id="SSF56300">
    <property type="entry name" value="Metallo-dependent phosphatases"/>
    <property type="match status" value="1"/>
</dbReference>
<feature type="binding site" evidence="10">
    <location>
        <position position="45"/>
    </location>
    <ligand>
        <name>Mn(2+)</name>
        <dbReference type="ChEBI" id="CHEBI:29035"/>
        <label>2</label>
    </ligand>
</feature>
<keyword evidence="3 10" id="KW-0997">Cell inner membrane</keyword>
<feature type="binding site" evidence="10">
    <location>
        <begin position="83"/>
        <end position="84"/>
    </location>
    <ligand>
        <name>substrate</name>
    </ligand>
</feature>
<comment type="cofactor">
    <cofactor evidence="10">
        <name>Mn(2+)</name>
        <dbReference type="ChEBI" id="CHEBI:29035"/>
    </cofactor>
    <text evidence="10">Binds 2 Mn(2+) ions per subunit in a binuclear metal center.</text>
</comment>
<evidence type="ECO:0000256" key="8">
    <source>
        <dbReference type="ARBA" id="ARBA00023136"/>
    </source>
</evidence>
<keyword evidence="13" id="KW-1185">Reference proteome</keyword>
<feature type="binding site" evidence="10">
    <location>
        <position position="171"/>
    </location>
    <ligand>
        <name>substrate</name>
    </ligand>
</feature>
<reference evidence="12 13" key="1">
    <citation type="submission" date="2017-06" db="EMBL/GenBank/DDBJ databases">
        <title>Complete genome of Francisella halioticida.</title>
        <authorList>
            <person name="Sjodin A."/>
        </authorList>
    </citation>
    <scope>NUCLEOTIDE SEQUENCE [LARGE SCALE GENOMIC DNA]</scope>
    <source>
        <strain evidence="12 13">DSM 23729</strain>
    </source>
</reference>
<protein>
    <recommendedName>
        <fullName evidence="10">UDP-2,3-diacylglucosamine hydrolase</fullName>
        <ecNumber evidence="10">3.6.1.54</ecNumber>
    </recommendedName>
    <alternativeName>
        <fullName evidence="10">UDP-2,3-diacylglucosamine diphosphatase</fullName>
    </alternativeName>
</protein>
<evidence type="ECO:0000256" key="3">
    <source>
        <dbReference type="ARBA" id="ARBA00022519"/>
    </source>
</evidence>
<dbReference type="RefSeq" id="WP_088772902.1">
    <property type="nucleotide sequence ID" value="NZ_AP023082.1"/>
</dbReference>
<dbReference type="EC" id="3.6.1.54" evidence="10"/>
<feature type="binding site" evidence="10">
    <location>
        <position position="12"/>
    </location>
    <ligand>
        <name>Mn(2+)</name>
        <dbReference type="ChEBI" id="CHEBI:29035"/>
        <label>1</label>
    </ligand>
</feature>
<evidence type="ECO:0000256" key="7">
    <source>
        <dbReference type="ARBA" id="ARBA00023098"/>
    </source>
</evidence>
<evidence type="ECO:0000256" key="4">
    <source>
        <dbReference type="ARBA" id="ARBA00022556"/>
    </source>
</evidence>
<evidence type="ECO:0000256" key="5">
    <source>
        <dbReference type="ARBA" id="ARBA00022723"/>
    </source>
</evidence>
<evidence type="ECO:0000256" key="2">
    <source>
        <dbReference type="ARBA" id="ARBA00022516"/>
    </source>
</evidence>
<feature type="binding site" evidence="10">
    <location>
        <position position="198"/>
    </location>
    <ligand>
        <name>Mn(2+)</name>
        <dbReference type="ChEBI" id="CHEBI:29035"/>
        <label>1</label>
    </ligand>
</feature>
<dbReference type="PANTHER" id="PTHR34990:SF1">
    <property type="entry name" value="UDP-2,3-DIACYLGLUCOSAMINE HYDROLASE"/>
    <property type="match status" value="1"/>
</dbReference>
<feature type="domain" description="Calcineurin-like phosphoesterase" evidence="11">
    <location>
        <begin position="7"/>
        <end position="199"/>
    </location>
</feature>
<comment type="similarity">
    <text evidence="10">Belongs to the LpxH family.</text>
</comment>
<accession>A0ABN5AXK3</accession>
<comment type="pathway">
    <text evidence="10">Glycolipid biosynthesis; lipid IV(A) biosynthesis; lipid IV(A) from (3R)-3-hydroxytetradecanoyl-[acyl-carrier-protein] and UDP-N-acetyl-alpha-D-glucosamine: step 4/6.</text>
</comment>
<feature type="binding site" evidence="10">
    <location>
        <position position="168"/>
    </location>
    <ligand>
        <name>substrate</name>
    </ligand>
</feature>
<keyword evidence="5 10" id="KW-0479">Metal-binding</keyword>
<keyword evidence="2 10" id="KW-0444">Lipid biosynthesis</keyword>
<dbReference type="Gene3D" id="3.60.21.10">
    <property type="match status" value="1"/>
</dbReference>
<evidence type="ECO:0000256" key="9">
    <source>
        <dbReference type="ARBA" id="ARBA00023211"/>
    </source>
</evidence>
<dbReference type="NCBIfam" id="NF003743">
    <property type="entry name" value="PRK05340.1"/>
    <property type="match status" value="1"/>
</dbReference>
<sequence>MAHKKDIYLISDLHLNANHAEMADLFKKLLDSIASAQNQLFILGDFFDYWIGDNHRDNFYHKITNWLKEASDKNLEIFFMYGNRDFLIGRKFAKQSGVKLIKDPFYINICDKKILLSHGDLFCTDDRSYQTYRKWIAYNPILRFIFRRLPLFIREYTARNVREASYVKNRKNPDVDVTTRGIEKYRKDCNIIVHGHTHKIATHIADSYTRYVLGDWFKNGNYIKISKNGKIMQVTNIINIKMSKLS</sequence>
<keyword evidence="6 10" id="KW-0378">Hydrolase</keyword>
<feature type="binding site" evidence="10">
    <location>
        <position position="45"/>
    </location>
    <ligand>
        <name>Mn(2+)</name>
        <dbReference type="ChEBI" id="CHEBI:29035"/>
        <label>1</label>
    </ligand>
</feature>
<dbReference type="PANTHER" id="PTHR34990">
    <property type="entry name" value="UDP-2,3-DIACYLGLUCOSAMINE HYDROLASE-RELATED"/>
    <property type="match status" value="1"/>
</dbReference>
<dbReference type="InterPro" id="IPR010138">
    <property type="entry name" value="UDP-diacylglucosamine_Hdrlase"/>
</dbReference>
<evidence type="ECO:0000256" key="6">
    <source>
        <dbReference type="ARBA" id="ARBA00022801"/>
    </source>
</evidence>
<keyword evidence="1 10" id="KW-1003">Cell membrane</keyword>
<evidence type="ECO:0000256" key="1">
    <source>
        <dbReference type="ARBA" id="ARBA00022475"/>
    </source>
</evidence>
<dbReference type="InterPro" id="IPR043461">
    <property type="entry name" value="LpxH-like"/>
</dbReference>
<comment type="catalytic activity">
    <reaction evidence="10">
        <text>UDP-2-N,3-O-bis[(3R)-3-hydroxytetradecanoyl]-alpha-D-glucosamine + H2O = 2-N,3-O-bis[(3R)-3-hydroxytetradecanoyl]-alpha-D-glucosaminyl 1-phosphate + UMP + 2 H(+)</text>
        <dbReference type="Rhea" id="RHEA:25213"/>
        <dbReference type="ChEBI" id="CHEBI:15377"/>
        <dbReference type="ChEBI" id="CHEBI:15378"/>
        <dbReference type="ChEBI" id="CHEBI:57865"/>
        <dbReference type="ChEBI" id="CHEBI:57957"/>
        <dbReference type="ChEBI" id="CHEBI:78847"/>
        <dbReference type="EC" id="3.6.1.54"/>
    </reaction>
</comment>
<feature type="binding site" evidence="10">
    <location>
        <position position="196"/>
    </location>
    <ligand>
        <name>Mn(2+)</name>
        <dbReference type="ChEBI" id="CHEBI:29035"/>
        <label>2</label>
    </ligand>
</feature>
<evidence type="ECO:0000313" key="13">
    <source>
        <dbReference type="Proteomes" id="UP000249910"/>
    </source>
</evidence>
<dbReference type="InterPro" id="IPR004843">
    <property type="entry name" value="Calcineurin-like_PHP"/>
</dbReference>
<evidence type="ECO:0000256" key="10">
    <source>
        <dbReference type="HAMAP-Rule" id="MF_00575"/>
    </source>
</evidence>
<proteinExistence type="inferred from homology"/>
<feature type="binding site" evidence="10">
    <location>
        <position position="83"/>
    </location>
    <ligand>
        <name>Mn(2+)</name>
        <dbReference type="ChEBI" id="CHEBI:29035"/>
        <label>2</label>
    </ligand>
</feature>
<dbReference type="EMBL" id="CP022132">
    <property type="protein sequence ID" value="ASG68414.1"/>
    <property type="molecule type" value="Genomic_DNA"/>
</dbReference>
<dbReference type="InterPro" id="IPR029052">
    <property type="entry name" value="Metallo-depent_PP-like"/>
</dbReference>
<dbReference type="Proteomes" id="UP000249910">
    <property type="component" value="Chromosome"/>
</dbReference>